<sequence>MKRTLTGMCLWALGSMSSSGASMQVSVDRLINRLNPHVNLGIVVVDLSSGQTLYSRNAERLYIPASNMKLFSEAATLMALGPDYRFKNQLSTSANQLQQGVLHGNLYLHLSGDPSFTRNDLRTLLASLKEWKITAIQGDVVIDSSLASVNAYPPGWLTSDLSYSYGAPIAPLMLDSNRLTVTVNPGAKAGDPAIVEVEDDNEGAIVINNQAKTAANAKGCGVGFTLDQENKLTVRGCVALGQWAVQQRLAIKNPLMYAQGMIKNQLAKANIQLDGQVHLGTAPSGSLLIATEHSRPISQLMADTLKPSDNLYADSLYLHTAAKINGSPVNWNEAQPVIKNFLQQQTGIDLKKSIFTDGSGLSRYNLVTPEQTISLLKFLYQRFPLSYEYIAALPISGRDGTLQKRFKIPTQQGFVRAKTGTMTGMNSLSGYLYTANGHTLAFAMFINRLPGKSAGPGRPLLDALCTYFLQQSPVSSRLARVFAPHSRIKFQTNPTQGEVQRSHQAKWRRLESLIRLALKGQAVNVVYRGNELIVTDNQSDARKVWAALQSVAKKYPFAVALSSKVLSISPTGKPMMLWMQTPTVTNQEQRSWIIREAV</sequence>
<evidence type="ECO:0000256" key="2">
    <source>
        <dbReference type="ARBA" id="ARBA00022801"/>
    </source>
</evidence>
<keyword evidence="5" id="KW-1185">Reference proteome</keyword>
<dbReference type="AlphaFoldDB" id="A0A9X2IBB8"/>
<evidence type="ECO:0000313" key="4">
    <source>
        <dbReference type="EMBL" id="MCL9684799.1"/>
    </source>
</evidence>
<comment type="similarity">
    <text evidence="1">Belongs to the peptidase S13 family.</text>
</comment>
<keyword evidence="2 4" id="KW-0378">Hydrolase</keyword>
<dbReference type="InterPro" id="IPR012338">
    <property type="entry name" value="Beta-lactam/transpept-like"/>
</dbReference>
<protein>
    <submittedName>
        <fullName evidence="4">D-alanyl-D-alanine carboxypeptidase/D-alanyl-D-alanine-endopeptidase</fullName>
        <ecNumber evidence="4">3.4.16.4</ecNumber>
    </submittedName>
</protein>
<feature type="chain" id="PRO_5040720137" evidence="3">
    <location>
        <begin position="21"/>
        <end position="598"/>
    </location>
</feature>
<comment type="caution">
    <text evidence="4">The sequence shown here is derived from an EMBL/GenBank/DDBJ whole genome shotgun (WGS) entry which is preliminary data.</text>
</comment>
<dbReference type="Pfam" id="PF02113">
    <property type="entry name" value="Peptidase_S13"/>
    <property type="match status" value="1"/>
</dbReference>
<dbReference type="NCBIfam" id="TIGR00666">
    <property type="entry name" value="PBP4"/>
    <property type="match status" value="1"/>
</dbReference>
<reference evidence="4" key="1">
    <citation type="submission" date="2021-11" db="EMBL/GenBank/DDBJ databases">
        <title>Legionella maioricencis sp. nov., a new species isolated from hot water samples in Mallorca.</title>
        <authorList>
            <person name="Crespi S."/>
            <person name="Drasar V."/>
            <person name="Salva-Serra F."/>
            <person name="Jaen-Luchoro D."/>
            <person name="Pineiro-Iglesias B."/>
            <person name="Aliaga F."/>
            <person name="Fernandez-Juarez V."/>
            <person name="Coll G."/>
            <person name="Moore E.R.B."/>
            <person name="Bennasar-Figueras A."/>
        </authorList>
    </citation>
    <scope>NUCLEOTIDE SEQUENCE</scope>
    <source>
        <strain evidence="4">HCPI-6</strain>
    </source>
</reference>
<dbReference type="GO" id="GO:0000270">
    <property type="term" value="P:peptidoglycan metabolic process"/>
    <property type="evidence" value="ECO:0007669"/>
    <property type="project" value="TreeGrafter"/>
</dbReference>
<feature type="signal peptide" evidence="3">
    <location>
        <begin position="1"/>
        <end position="20"/>
    </location>
</feature>
<evidence type="ECO:0000313" key="5">
    <source>
        <dbReference type="Proteomes" id="UP001139721"/>
    </source>
</evidence>
<dbReference type="EMBL" id="JAJKBJ010000014">
    <property type="protein sequence ID" value="MCL9684799.1"/>
    <property type="molecule type" value="Genomic_DNA"/>
</dbReference>
<name>A0A9X2IBB8_9GAMM</name>
<organism evidence="4 5">
    <name type="scientific">Legionella maioricensis</name>
    <dbReference type="NCBI Taxonomy" id="2896528"/>
    <lineage>
        <taxon>Bacteria</taxon>
        <taxon>Pseudomonadati</taxon>
        <taxon>Pseudomonadota</taxon>
        <taxon>Gammaproteobacteria</taxon>
        <taxon>Legionellales</taxon>
        <taxon>Legionellaceae</taxon>
        <taxon>Legionella</taxon>
    </lineage>
</organism>
<dbReference type="Gene3D" id="3.50.80.20">
    <property type="entry name" value="D-Ala-D-Ala carboxypeptidase C, peptidase S13"/>
    <property type="match status" value="1"/>
</dbReference>
<dbReference type="Gene3D" id="3.40.710.10">
    <property type="entry name" value="DD-peptidase/beta-lactamase superfamily"/>
    <property type="match status" value="1"/>
</dbReference>
<dbReference type="Proteomes" id="UP001139721">
    <property type="component" value="Unassembled WGS sequence"/>
</dbReference>
<keyword evidence="4" id="KW-0121">Carboxypeptidase</keyword>
<dbReference type="EC" id="3.4.16.4" evidence="4"/>
<keyword evidence="3" id="KW-0732">Signal</keyword>
<dbReference type="GO" id="GO:0006508">
    <property type="term" value="P:proteolysis"/>
    <property type="evidence" value="ECO:0007669"/>
    <property type="project" value="InterPro"/>
</dbReference>
<dbReference type="InterPro" id="IPR000667">
    <property type="entry name" value="Peptidase_S13"/>
</dbReference>
<gene>
    <name evidence="4" type="primary">dacB</name>
    <name evidence="4" type="ORF">LOX96_11900</name>
</gene>
<dbReference type="PRINTS" id="PR00922">
    <property type="entry name" value="DADACBPTASE3"/>
</dbReference>
<evidence type="ECO:0000256" key="1">
    <source>
        <dbReference type="ARBA" id="ARBA00006096"/>
    </source>
</evidence>
<dbReference type="RefSeq" id="WP_250422002.1">
    <property type="nucleotide sequence ID" value="NZ_JAJKBJ010000014.1"/>
</dbReference>
<accession>A0A9X2IBB8</accession>
<evidence type="ECO:0000256" key="3">
    <source>
        <dbReference type="SAM" id="SignalP"/>
    </source>
</evidence>
<dbReference type="SUPFAM" id="SSF56601">
    <property type="entry name" value="beta-lactamase/transpeptidase-like"/>
    <property type="match status" value="1"/>
</dbReference>
<dbReference type="PANTHER" id="PTHR30023:SF0">
    <property type="entry name" value="PENICILLIN-SENSITIVE CARBOXYPEPTIDASE A"/>
    <property type="match status" value="1"/>
</dbReference>
<dbReference type="GO" id="GO:0009002">
    <property type="term" value="F:serine-type D-Ala-D-Ala carboxypeptidase activity"/>
    <property type="evidence" value="ECO:0007669"/>
    <property type="project" value="UniProtKB-EC"/>
</dbReference>
<keyword evidence="4" id="KW-0645">Protease</keyword>
<dbReference type="PANTHER" id="PTHR30023">
    <property type="entry name" value="D-ALANYL-D-ALANINE CARBOXYPEPTIDASE"/>
    <property type="match status" value="1"/>
</dbReference>
<proteinExistence type="inferred from homology"/>